<dbReference type="Pfam" id="PF06578">
    <property type="entry name" value="YscK"/>
    <property type="match status" value="1"/>
</dbReference>
<organism evidence="1 2">
    <name type="scientific">Thiothrix lacustris</name>
    <dbReference type="NCBI Taxonomy" id="525917"/>
    <lineage>
        <taxon>Bacteria</taxon>
        <taxon>Pseudomonadati</taxon>
        <taxon>Pseudomonadota</taxon>
        <taxon>Gammaproteobacteria</taxon>
        <taxon>Thiotrichales</taxon>
        <taxon>Thiotrichaceae</taxon>
        <taxon>Thiothrix</taxon>
    </lineage>
</organism>
<evidence type="ECO:0000313" key="2">
    <source>
        <dbReference type="Proteomes" id="UP000192491"/>
    </source>
</evidence>
<dbReference type="Proteomes" id="UP000192491">
    <property type="component" value="Unassembled WGS sequence"/>
</dbReference>
<name>A0A1Y1QR38_9GAMM</name>
<dbReference type="EMBL" id="MTEJ01000084">
    <property type="protein sequence ID" value="OQX11597.1"/>
    <property type="molecule type" value="Genomic_DNA"/>
</dbReference>
<reference evidence="1 2" key="1">
    <citation type="submission" date="2017-01" db="EMBL/GenBank/DDBJ databases">
        <title>Novel large sulfur bacteria in the metagenomes of groundwater-fed chemosynthetic microbial mats in the Lake Huron basin.</title>
        <authorList>
            <person name="Sharrar A.M."/>
            <person name="Flood B.E."/>
            <person name="Bailey J.V."/>
            <person name="Jones D.S."/>
            <person name="Biddanda B."/>
            <person name="Ruberg S.A."/>
            <person name="Marcus D.N."/>
            <person name="Dick G.J."/>
        </authorList>
    </citation>
    <scope>NUCLEOTIDE SEQUENCE [LARGE SCALE GENOMIC DNA]</scope>
    <source>
        <strain evidence="1">A8</strain>
    </source>
</reference>
<evidence type="ECO:0000313" key="1">
    <source>
        <dbReference type="EMBL" id="OQX11597.1"/>
    </source>
</evidence>
<protein>
    <submittedName>
        <fullName evidence="1">Uncharacterized protein</fullName>
    </submittedName>
</protein>
<accession>A0A1Y1QR38</accession>
<proteinExistence type="predicted"/>
<dbReference type="AlphaFoldDB" id="A0A1Y1QR38"/>
<dbReference type="InterPro" id="IPR009510">
    <property type="entry name" value="T3SS_K"/>
</dbReference>
<gene>
    <name evidence="1" type="ORF">BWK73_17080</name>
</gene>
<sequence>MQVPKTFDIDDTLTRAVWRFNFRPDLYVHDSWLKAMPEGEVLQRLLSQRTTESRLAQYMLTRLGVAESVFFDFRSPLSQLALWGGDDIRQLVEYIGATLYRDLVRLVITREDITRLRHTVGEDLYAFMQQRAPVLTHKVGNPPVFPGAMPLKSRMALAGLLCLRAAFQQFPDAFWLRLMFKLEREWYVQWKSHARFGKRWDTISGECAVLVQKVAIEIKIGIGRDGKILFN</sequence>
<comment type="caution">
    <text evidence="1">The sequence shown here is derived from an EMBL/GenBank/DDBJ whole genome shotgun (WGS) entry which is preliminary data.</text>
</comment>